<proteinExistence type="inferred from homology"/>
<evidence type="ECO:0000256" key="2">
    <source>
        <dbReference type="ARBA" id="ARBA00009142"/>
    </source>
</evidence>
<accession>A0ABU2NDX3</accession>
<comment type="similarity">
    <text evidence="2 8">Belongs to the 4-toluene sulfonate uptake permease (TSUP) (TC 2.A.102) family.</text>
</comment>
<feature type="transmembrane region" description="Helical" evidence="8">
    <location>
        <begin position="70"/>
        <end position="90"/>
    </location>
</feature>
<keyword evidence="5 8" id="KW-0812">Transmembrane</keyword>
<keyword evidence="3" id="KW-0813">Transport</keyword>
<dbReference type="RefSeq" id="WP_311558659.1">
    <property type="nucleotide sequence ID" value="NZ_JAVREJ010000016.1"/>
</dbReference>
<evidence type="ECO:0000256" key="5">
    <source>
        <dbReference type="ARBA" id="ARBA00022692"/>
    </source>
</evidence>
<comment type="caution">
    <text evidence="9">The sequence shown here is derived from an EMBL/GenBank/DDBJ whole genome shotgun (WGS) entry which is preliminary data.</text>
</comment>
<keyword evidence="10" id="KW-1185">Reference proteome</keyword>
<feature type="transmembrane region" description="Helical" evidence="8">
    <location>
        <begin position="40"/>
        <end position="58"/>
    </location>
</feature>
<dbReference type="Pfam" id="PF01925">
    <property type="entry name" value="TauE"/>
    <property type="match status" value="1"/>
</dbReference>
<dbReference type="InterPro" id="IPR002781">
    <property type="entry name" value="TM_pro_TauE-like"/>
</dbReference>
<keyword evidence="7 8" id="KW-0472">Membrane</keyword>
<evidence type="ECO:0000313" key="10">
    <source>
        <dbReference type="Proteomes" id="UP001183202"/>
    </source>
</evidence>
<feature type="transmembrane region" description="Helical" evidence="8">
    <location>
        <begin position="122"/>
        <end position="148"/>
    </location>
</feature>
<keyword evidence="4 8" id="KW-1003">Cell membrane</keyword>
<feature type="transmembrane region" description="Helical" evidence="8">
    <location>
        <begin position="155"/>
        <end position="177"/>
    </location>
</feature>
<evidence type="ECO:0000256" key="1">
    <source>
        <dbReference type="ARBA" id="ARBA00004651"/>
    </source>
</evidence>
<dbReference type="EMBL" id="JAVREJ010000016">
    <property type="protein sequence ID" value="MDT0352155.1"/>
    <property type="molecule type" value="Genomic_DNA"/>
</dbReference>
<evidence type="ECO:0000256" key="4">
    <source>
        <dbReference type="ARBA" id="ARBA00022475"/>
    </source>
</evidence>
<evidence type="ECO:0000256" key="6">
    <source>
        <dbReference type="ARBA" id="ARBA00022989"/>
    </source>
</evidence>
<protein>
    <recommendedName>
        <fullName evidence="8">Probable membrane transporter protein</fullName>
    </recommendedName>
</protein>
<evidence type="ECO:0000313" key="9">
    <source>
        <dbReference type="EMBL" id="MDT0352155.1"/>
    </source>
</evidence>
<reference evidence="10" key="1">
    <citation type="submission" date="2023-07" db="EMBL/GenBank/DDBJ databases">
        <title>30 novel species of actinomycetes from the DSMZ collection.</title>
        <authorList>
            <person name="Nouioui I."/>
        </authorList>
    </citation>
    <scope>NUCLEOTIDE SEQUENCE [LARGE SCALE GENOMIC DNA]</scope>
    <source>
        <strain evidence="10">DSM 45834</strain>
    </source>
</reference>
<evidence type="ECO:0000256" key="3">
    <source>
        <dbReference type="ARBA" id="ARBA00022448"/>
    </source>
</evidence>
<evidence type="ECO:0000256" key="8">
    <source>
        <dbReference type="RuleBase" id="RU363041"/>
    </source>
</evidence>
<feature type="transmembrane region" description="Helical" evidence="8">
    <location>
        <begin position="214"/>
        <end position="234"/>
    </location>
</feature>
<feature type="transmembrane region" description="Helical" evidence="8">
    <location>
        <begin position="6"/>
        <end position="28"/>
    </location>
</feature>
<feature type="transmembrane region" description="Helical" evidence="8">
    <location>
        <begin position="189"/>
        <end position="207"/>
    </location>
</feature>
<dbReference type="InterPro" id="IPR052017">
    <property type="entry name" value="TSUP"/>
</dbReference>
<name>A0ABU2NDX3_9PSEU</name>
<dbReference type="PANTHER" id="PTHR30269:SF37">
    <property type="entry name" value="MEMBRANE TRANSPORTER PROTEIN"/>
    <property type="match status" value="1"/>
</dbReference>
<dbReference type="Proteomes" id="UP001183202">
    <property type="component" value="Unassembled WGS sequence"/>
</dbReference>
<organism evidence="9 10">
    <name type="scientific">Pseudonocardia charpentierae</name>
    <dbReference type="NCBI Taxonomy" id="3075545"/>
    <lineage>
        <taxon>Bacteria</taxon>
        <taxon>Bacillati</taxon>
        <taxon>Actinomycetota</taxon>
        <taxon>Actinomycetes</taxon>
        <taxon>Pseudonocardiales</taxon>
        <taxon>Pseudonocardiaceae</taxon>
        <taxon>Pseudonocardia</taxon>
    </lineage>
</organism>
<gene>
    <name evidence="9" type="ORF">RM445_21735</name>
</gene>
<keyword evidence="6 8" id="KW-1133">Transmembrane helix</keyword>
<comment type="subcellular location">
    <subcellularLocation>
        <location evidence="1 8">Cell membrane</location>
        <topology evidence="1 8">Multi-pass membrane protein</topology>
    </subcellularLocation>
</comment>
<feature type="transmembrane region" description="Helical" evidence="8">
    <location>
        <begin position="97"/>
        <end position="116"/>
    </location>
</feature>
<dbReference type="PANTHER" id="PTHR30269">
    <property type="entry name" value="TRANSMEMBRANE PROTEIN YFCA"/>
    <property type="match status" value="1"/>
</dbReference>
<sequence length="235" mass="24643">MSMYVVIGLTVLIAAFVQGATGLGFALISGPVVGMVAPRLLPVFLLIQMIPLNAYVTWRERHAVDGVGTSWISLGRFVGTFGGLGVLFLVTEQQLGLLIGISTVLAVLLTVLAPSFEPGRAAFLAAGLVTGVTETSTGVGGPPLALVYQHRPAPVLRSTVAACFLIGEVISVVLLAITDSISRDQLRVALLLLPAVIVGAVLSRLVHHRLDGRVMRYLVLGFALVSGVVVTVQAW</sequence>
<evidence type="ECO:0000256" key="7">
    <source>
        <dbReference type="ARBA" id="ARBA00023136"/>
    </source>
</evidence>